<proteinExistence type="predicted"/>
<dbReference type="RefSeq" id="WP_293287520.1">
    <property type="nucleotide sequence ID" value="NZ_CP157804.1"/>
</dbReference>
<dbReference type="Pfam" id="PF26549">
    <property type="entry name" value="Tricorn_N"/>
    <property type="match status" value="1"/>
</dbReference>
<keyword evidence="1" id="KW-0732">Signal</keyword>
<reference evidence="2" key="1">
    <citation type="submission" date="2024-05" db="EMBL/GenBank/DDBJ databases">
        <title>Draft Genome Sequences of Flagellimonas sp. MMG031 and Marinobacter sp. MMG032 Isolated from the dinoflagellate Symbiodinium pilosum.</title>
        <authorList>
            <person name="Shikuma N.J."/>
            <person name="Farrell M.V."/>
        </authorList>
    </citation>
    <scope>NUCLEOTIDE SEQUENCE</scope>
    <source>
        <strain evidence="2">MMG031</strain>
    </source>
</reference>
<evidence type="ECO:0000313" key="2">
    <source>
        <dbReference type="EMBL" id="XBQ21692.1"/>
    </source>
</evidence>
<dbReference type="SUPFAM" id="SSF82171">
    <property type="entry name" value="DPP6 N-terminal domain-like"/>
    <property type="match status" value="1"/>
</dbReference>
<organism evidence="2">
    <name type="scientific">Flagellimonas sp. MMG031</name>
    <dbReference type="NCBI Taxonomy" id="3158549"/>
    <lineage>
        <taxon>Bacteria</taxon>
        <taxon>Pseudomonadati</taxon>
        <taxon>Bacteroidota</taxon>
        <taxon>Flavobacteriia</taxon>
        <taxon>Flavobacteriales</taxon>
        <taxon>Flavobacteriaceae</taxon>
        <taxon>Flagellimonas</taxon>
    </lineage>
</organism>
<feature type="signal peptide" evidence="1">
    <location>
        <begin position="1"/>
        <end position="37"/>
    </location>
</feature>
<dbReference type="EMBL" id="CP157804">
    <property type="protein sequence ID" value="XBQ21692.1"/>
    <property type="molecule type" value="Genomic_DNA"/>
</dbReference>
<gene>
    <name evidence="2" type="ORF">ABNE31_08760</name>
</gene>
<dbReference type="PANTHER" id="PTHR36842">
    <property type="entry name" value="PROTEIN TOLB HOMOLOG"/>
    <property type="match status" value="1"/>
</dbReference>
<sequence length="453" mass="51753">MKVFLHLQQLLVRQFQLSLSKSCLLLFSILSSISLSAQQSKDSLEIITLLEKEGRTWRMGDKEEHAECWLERPYGRIMVSTADGNTFNLPSKTMIDPQPGMMGNGGFAFHSNHSMKIGRDMAWVNHDEVSVDTNGKVSLSHEIRLLEKWNNQWKLVGQSIHSYNNPTKQKMDTTSYIQTVDIETGSIETVLTINEHFEAPNWHPDNYLIVNSKGKLYTLDLERKELELLETGFADECNNDHGISPDHKWLAISHNDREHPSTKPYKSAIYVLPIGGGTPRKVTSKVPSYWHGWSPDGKRLAYCAERNGNYDIYTIPVEGGEEKRLTNGEGLDDGPEYSPDGKYIYYNSYKSGHMQLWRMEPNGKNQEQLTFDQNSNWFPHPSPDGKWIVYIAYTSDQKQNHLFGKQVKLRLMNLKTRDIKDITPVFFGGQGTINVPSWSPDSKKVAFVSYSIN</sequence>
<dbReference type="Gene3D" id="2.120.10.30">
    <property type="entry name" value="TolB, C-terminal domain"/>
    <property type="match status" value="1"/>
</dbReference>
<accession>A0AAU7MW69</accession>
<dbReference type="AlphaFoldDB" id="A0AAU7MW69"/>
<evidence type="ECO:0000256" key="1">
    <source>
        <dbReference type="SAM" id="SignalP"/>
    </source>
</evidence>
<feature type="chain" id="PRO_5043728220" evidence="1">
    <location>
        <begin position="38"/>
        <end position="453"/>
    </location>
</feature>
<dbReference type="InterPro" id="IPR011042">
    <property type="entry name" value="6-blade_b-propeller_TolB-like"/>
</dbReference>
<name>A0AAU7MW69_9FLAO</name>
<dbReference type="KEGG" id="fld:ABNE31_08760"/>
<dbReference type="PANTHER" id="PTHR36842:SF1">
    <property type="entry name" value="PROTEIN TOLB"/>
    <property type="match status" value="1"/>
</dbReference>
<protein>
    <submittedName>
        <fullName evidence="2">Uncharacterized protein</fullName>
    </submittedName>
</protein>